<dbReference type="Proteomes" id="UP000002432">
    <property type="component" value="Chromosome"/>
</dbReference>
<gene>
    <name evidence="2" type="ordered locus">Acid345_2720</name>
</gene>
<reference evidence="2 3" key="1">
    <citation type="journal article" date="2009" name="Appl. Environ. Microbiol.">
        <title>Three genomes from the phylum Acidobacteria provide insight into the lifestyles of these microorganisms in soils.</title>
        <authorList>
            <person name="Ward N.L."/>
            <person name="Challacombe J.F."/>
            <person name="Janssen P.H."/>
            <person name="Henrissat B."/>
            <person name="Coutinho P.M."/>
            <person name="Wu M."/>
            <person name="Xie G."/>
            <person name="Haft D.H."/>
            <person name="Sait M."/>
            <person name="Badger J."/>
            <person name="Barabote R.D."/>
            <person name="Bradley B."/>
            <person name="Brettin T.S."/>
            <person name="Brinkac L.M."/>
            <person name="Bruce D."/>
            <person name="Creasy T."/>
            <person name="Daugherty S.C."/>
            <person name="Davidsen T.M."/>
            <person name="DeBoy R.T."/>
            <person name="Detter J.C."/>
            <person name="Dodson R.J."/>
            <person name="Durkin A.S."/>
            <person name="Ganapathy A."/>
            <person name="Gwinn-Giglio M."/>
            <person name="Han C.S."/>
            <person name="Khouri H."/>
            <person name="Kiss H."/>
            <person name="Kothari S.P."/>
            <person name="Madupu R."/>
            <person name="Nelson K.E."/>
            <person name="Nelson W.C."/>
            <person name="Paulsen I."/>
            <person name="Penn K."/>
            <person name="Ren Q."/>
            <person name="Rosovitz M.J."/>
            <person name="Selengut J.D."/>
            <person name="Shrivastava S."/>
            <person name="Sullivan S.A."/>
            <person name="Tapia R."/>
            <person name="Thompson L.S."/>
            <person name="Watkins K.L."/>
            <person name="Yang Q."/>
            <person name="Yu C."/>
            <person name="Zafar N."/>
            <person name="Zhou L."/>
            <person name="Kuske C.R."/>
        </authorList>
    </citation>
    <scope>NUCLEOTIDE SEQUENCE [LARGE SCALE GENOMIC DNA]</scope>
    <source>
        <strain evidence="2 3">Ellin345</strain>
    </source>
</reference>
<dbReference type="InterPro" id="IPR037171">
    <property type="entry name" value="NagB/RpiA_transferase-like"/>
</dbReference>
<dbReference type="PANTHER" id="PTHR43682:SF1">
    <property type="entry name" value="LACTATE UTILIZATION PROTEIN C"/>
    <property type="match status" value="1"/>
</dbReference>
<dbReference type="Gene3D" id="3.40.50.10420">
    <property type="entry name" value="NagB/RpiA/CoA transferase-like"/>
    <property type="match status" value="1"/>
</dbReference>
<protein>
    <recommendedName>
        <fullName evidence="1">LUD domain-containing protein</fullName>
    </recommendedName>
</protein>
<name>Q1IN29_KORVE</name>
<proteinExistence type="predicted"/>
<evidence type="ECO:0000259" key="1">
    <source>
        <dbReference type="Pfam" id="PF02589"/>
    </source>
</evidence>
<dbReference type="STRING" id="204669.Acid345_2720"/>
<dbReference type="InterPro" id="IPR024185">
    <property type="entry name" value="FTHF_cligase-like_sf"/>
</dbReference>
<dbReference type="SUPFAM" id="SSF100950">
    <property type="entry name" value="NagB/RpiA/CoA transferase-like"/>
    <property type="match status" value="1"/>
</dbReference>
<dbReference type="KEGG" id="aba:Acid345_2720"/>
<evidence type="ECO:0000313" key="2">
    <source>
        <dbReference type="EMBL" id="ABF41721.1"/>
    </source>
</evidence>
<keyword evidence="3" id="KW-1185">Reference proteome</keyword>
<accession>Q1IN29</accession>
<feature type="domain" description="LUD" evidence="1">
    <location>
        <begin position="111"/>
        <end position="206"/>
    </location>
</feature>
<dbReference type="AlphaFoldDB" id="Q1IN29"/>
<dbReference type="EnsemblBacteria" id="ABF41721">
    <property type="protein sequence ID" value="ABF41721"/>
    <property type="gene ID" value="Acid345_2720"/>
</dbReference>
<dbReference type="InterPro" id="IPR003741">
    <property type="entry name" value="LUD_dom"/>
</dbReference>
<dbReference type="HOGENOM" id="CLU_1314054_0_0_0"/>
<organism evidence="2 3">
    <name type="scientific">Koribacter versatilis (strain Ellin345)</name>
    <dbReference type="NCBI Taxonomy" id="204669"/>
    <lineage>
        <taxon>Bacteria</taxon>
        <taxon>Pseudomonadati</taxon>
        <taxon>Acidobacteriota</taxon>
        <taxon>Terriglobia</taxon>
        <taxon>Terriglobales</taxon>
        <taxon>Candidatus Korobacteraceae</taxon>
        <taxon>Candidatus Korobacter</taxon>
    </lineage>
</organism>
<dbReference type="eggNOG" id="COG1556">
    <property type="taxonomic scope" value="Bacteria"/>
</dbReference>
<dbReference type="RefSeq" id="WP_011523522.1">
    <property type="nucleotide sequence ID" value="NC_008009.1"/>
</dbReference>
<evidence type="ECO:0000313" key="3">
    <source>
        <dbReference type="Proteomes" id="UP000002432"/>
    </source>
</evidence>
<dbReference type="Pfam" id="PF02589">
    <property type="entry name" value="LUD_dom"/>
    <property type="match status" value="1"/>
</dbReference>
<dbReference type="EMBL" id="CP000360">
    <property type="protein sequence ID" value="ABF41721.1"/>
    <property type="molecule type" value="Genomic_DNA"/>
</dbReference>
<dbReference type="PANTHER" id="PTHR43682">
    <property type="entry name" value="LACTATE UTILIZATION PROTEIN C"/>
    <property type="match status" value="1"/>
</dbReference>
<sequence>MATSNAGRERILARIRKARGHEASAAGAAEAIFPLIPDPMQRFLAECEANLTRVHRAVSNVQSAAILSQIVSELPAGAIYVEDDPVLRRLCVSIEERKILLSSEGRAPEDCVATLTLCDGLVAQTGSILTSSRHGGRGGSIVAPTHIVYATTDQLLPDVTSALRLAARDTERASYIGLISGSSRTADIEKILVQGAHGPVRVDIILEQR</sequence>